<dbReference type="Gene3D" id="3.90.226.10">
    <property type="entry name" value="2-enoyl-CoA Hydratase, Chain A, domain 1"/>
    <property type="match status" value="1"/>
</dbReference>
<reference evidence="2" key="1">
    <citation type="journal article" date="2014" name="Int. J. Syst. Evol. Microbiol.">
        <title>Complete genome sequence of Corynebacterium casei LMG S-19264T (=DSM 44701T), isolated from a smear-ripened cheese.</title>
        <authorList>
            <consortium name="US DOE Joint Genome Institute (JGI-PGF)"/>
            <person name="Walter F."/>
            <person name="Albersmeier A."/>
            <person name="Kalinowski J."/>
            <person name="Ruckert C."/>
        </authorList>
    </citation>
    <scope>NUCLEOTIDE SEQUENCE</scope>
    <source>
        <strain evidence="2">JCM 4386</strain>
    </source>
</reference>
<organism evidence="2 3">
    <name type="scientific">Streptomyces humidus</name>
    <dbReference type="NCBI Taxonomy" id="52259"/>
    <lineage>
        <taxon>Bacteria</taxon>
        <taxon>Bacillati</taxon>
        <taxon>Actinomycetota</taxon>
        <taxon>Actinomycetes</taxon>
        <taxon>Kitasatosporales</taxon>
        <taxon>Streptomycetaceae</taxon>
        <taxon>Streptomyces</taxon>
    </lineage>
</organism>
<dbReference type="Pfam" id="PF00378">
    <property type="entry name" value="ECH_1"/>
    <property type="match status" value="1"/>
</dbReference>
<dbReference type="GO" id="GO:0003824">
    <property type="term" value="F:catalytic activity"/>
    <property type="evidence" value="ECO:0007669"/>
    <property type="project" value="UniProtKB-ARBA"/>
</dbReference>
<name>A0A918G8D8_9ACTN</name>
<comment type="similarity">
    <text evidence="1">Belongs to the enoyl-CoA hydratase/isomerase family.</text>
</comment>
<dbReference type="SUPFAM" id="SSF52096">
    <property type="entry name" value="ClpP/crotonase"/>
    <property type="match status" value="1"/>
</dbReference>
<accession>A0A918G8D8</accession>
<dbReference type="PANTHER" id="PTHR43802">
    <property type="entry name" value="ENOYL-COA HYDRATASE"/>
    <property type="match status" value="1"/>
</dbReference>
<reference evidence="2" key="2">
    <citation type="submission" date="2020-09" db="EMBL/GenBank/DDBJ databases">
        <authorList>
            <person name="Sun Q."/>
            <person name="Ohkuma M."/>
        </authorList>
    </citation>
    <scope>NUCLEOTIDE SEQUENCE</scope>
    <source>
        <strain evidence="2">JCM 4386</strain>
    </source>
</reference>
<evidence type="ECO:0000313" key="3">
    <source>
        <dbReference type="Proteomes" id="UP000606194"/>
    </source>
</evidence>
<dbReference type="InterPro" id="IPR029045">
    <property type="entry name" value="ClpP/crotonase-like_dom_sf"/>
</dbReference>
<keyword evidence="3" id="KW-1185">Reference proteome</keyword>
<protein>
    <submittedName>
        <fullName evidence="2">Enoyl-CoA hydratase</fullName>
    </submittedName>
</protein>
<dbReference type="Proteomes" id="UP000606194">
    <property type="component" value="Unassembled WGS sequence"/>
</dbReference>
<dbReference type="InterPro" id="IPR001753">
    <property type="entry name" value="Enoyl-CoA_hydra/iso"/>
</dbReference>
<dbReference type="AlphaFoldDB" id="A0A918G8D8"/>
<sequence>MMRVEDLAAGAAQAELLGADGTVEDPLVVVDLDRPVADQTVLRRAVRRAAECDRLLVGLTRTTDGTGHLFPPLLDALDLTLVPVDSADRRLVAVDDPEATARTLVRAAADSPQAAVILGRLLHTGPRLTVGQALDAESLAYSTLLAGRRFARWQAARAPHRPPPPAPADPVLVCRDGDVLRVTLNRPERHNAYGRELRDALVAALDLALLDDTLTEVVLSGNGPSFCSGGDLGEFGVSRDLDTAHLIRTRAGAALPLHKLRDRVTVRLHGNCIGAGIELPAFASRVVADPGAVFRLPELGMGLIPGAGGTVSVPRRIGRWRTLHLVLTGCPLTAERALDWGLVDELSPSGPTGA</sequence>
<dbReference type="PANTHER" id="PTHR43802:SF1">
    <property type="entry name" value="IP11341P-RELATED"/>
    <property type="match status" value="1"/>
</dbReference>
<evidence type="ECO:0000256" key="1">
    <source>
        <dbReference type="ARBA" id="ARBA00005254"/>
    </source>
</evidence>
<comment type="caution">
    <text evidence="2">The sequence shown here is derived from an EMBL/GenBank/DDBJ whole genome shotgun (WGS) entry which is preliminary data.</text>
</comment>
<dbReference type="EMBL" id="BMTL01000045">
    <property type="protein sequence ID" value="GGS24557.1"/>
    <property type="molecule type" value="Genomic_DNA"/>
</dbReference>
<dbReference type="CDD" id="cd06558">
    <property type="entry name" value="crotonase-like"/>
    <property type="match status" value="1"/>
</dbReference>
<gene>
    <name evidence="2" type="primary">paaG</name>
    <name evidence="2" type="ORF">GCM10010269_74050</name>
</gene>
<proteinExistence type="inferred from homology"/>
<dbReference type="RefSeq" id="WP_199834910.1">
    <property type="nucleotide sequence ID" value="NZ_BMTL01000045.1"/>
</dbReference>
<evidence type="ECO:0000313" key="2">
    <source>
        <dbReference type="EMBL" id="GGS24557.1"/>
    </source>
</evidence>